<protein>
    <submittedName>
        <fullName evidence="3">ABC transporter substrate-binding protein</fullName>
    </submittedName>
</protein>
<sequence>MHYCKSGAINMKFSVRPVRAAQWLLPSAACLLLAAPYALSDDTLVWARYGDIDTLDPHGATSTLSMQVWHQIYDTLLARDSDGQPVPNMAESWAVSDDGLMVSFNLHDDILCHDGSAFDAEDVVYTWERAFSDSRPSNTQSAWGPVTHIDTPDSTTAVFHFSEPFAAFVPFMADPFASMLCRGNEDEAGFGTSAAIGTGPWVFESWRSGDRILLSSNPDYINRGRLADNPGSPYMAELEIRVLREGQSRLAALRSGEVHIAEPPIEAVSNIQSDAELDLYIADNTGQNVFIEFAISRAPFDDVRARRAVAYAIDPDVALQLAFGDLVNREWCTVAQGVAGNDQDFCRSIGYEHDPEQARALLAELGHDMNNPLEVKFMTWTGGNRQRVLQVFQNQLRQVGINASLEVMDIGSLNAQVQTENLTTSGRGSMDMMGWSWYDPDILHQLWHSPGAYQGYNSAELDEMLHQTRVLSDEAERLAMVQNVQQYLIENAVHIPLYTPGWEWLYAARSNIDGFIVGPFNQPDLIGVRLND</sequence>
<gene>
    <name evidence="3" type="ORF">E4656_11000</name>
</gene>
<dbReference type="EMBL" id="SRMF01000003">
    <property type="protein sequence ID" value="TGG93563.1"/>
    <property type="molecule type" value="Genomic_DNA"/>
</dbReference>
<dbReference type="SUPFAM" id="SSF53850">
    <property type="entry name" value="Periplasmic binding protein-like II"/>
    <property type="match status" value="1"/>
</dbReference>
<dbReference type="PIRSF" id="PIRSF002741">
    <property type="entry name" value="MppA"/>
    <property type="match status" value="1"/>
</dbReference>
<evidence type="ECO:0000256" key="1">
    <source>
        <dbReference type="SAM" id="SignalP"/>
    </source>
</evidence>
<dbReference type="OrthoDB" id="9803988at2"/>
<name>A0A4Z0WCC2_9GAMM</name>
<proteinExistence type="predicted"/>
<reference evidence="3 4" key="1">
    <citation type="submission" date="2019-04" db="EMBL/GenBank/DDBJ databases">
        <title>Natronospirillum operosus gen. nov., sp. nov., a haloalkaliphilic satellite isolated from decaying biomass of laboratory culture of cyanobacterium Geitlerinema sp. and proposal of Natronospirillaceae fam. nov. and Saccharospirillaceae fam. nov.</title>
        <authorList>
            <person name="Kevbrin V."/>
            <person name="Boltyanskaya Y."/>
            <person name="Koziaeva V."/>
            <person name="Grouzdev D.S."/>
            <person name="Park M."/>
            <person name="Cho J."/>
        </authorList>
    </citation>
    <scope>NUCLEOTIDE SEQUENCE [LARGE SCALE GENOMIC DNA]</scope>
    <source>
        <strain evidence="3 4">G-116</strain>
    </source>
</reference>
<feature type="signal peptide" evidence="1">
    <location>
        <begin position="1"/>
        <end position="40"/>
    </location>
</feature>
<dbReference type="CDD" id="cd00995">
    <property type="entry name" value="PBP2_NikA_DppA_OppA_like"/>
    <property type="match status" value="1"/>
</dbReference>
<dbReference type="InterPro" id="IPR000914">
    <property type="entry name" value="SBP_5_dom"/>
</dbReference>
<evidence type="ECO:0000259" key="2">
    <source>
        <dbReference type="Pfam" id="PF00496"/>
    </source>
</evidence>
<dbReference type="PANTHER" id="PTHR30290">
    <property type="entry name" value="PERIPLASMIC BINDING COMPONENT OF ABC TRANSPORTER"/>
    <property type="match status" value="1"/>
</dbReference>
<dbReference type="GO" id="GO:1904680">
    <property type="term" value="F:peptide transmembrane transporter activity"/>
    <property type="evidence" value="ECO:0007669"/>
    <property type="project" value="TreeGrafter"/>
</dbReference>
<dbReference type="GO" id="GO:0030288">
    <property type="term" value="C:outer membrane-bounded periplasmic space"/>
    <property type="evidence" value="ECO:0007669"/>
    <property type="project" value="UniProtKB-ARBA"/>
</dbReference>
<dbReference type="Gene3D" id="3.10.105.10">
    <property type="entry name" value="Dipeptide-binding Protein, Domain 3"/>
    <property type="match status" value="1"/>
</dbReference>
<evidence type="ECO:0000313" key="4">
    <source>
        <dbReference type="Proteomes" id="UP000297475"/>
    </source>
</evidence>
<organism evidence="3 4">
    <name type="scientific">Natronospirillum operosum</name>
    <dbReference type="NCBI Taxonomy" id="2759953"/>
    <lineage>
        <taxon>Bacteria</taxon>
        <taxon>Pseudomonadati</taxon>
        <taxon>Pseudomonadota</taxon>
        <taxon>Gammaproteobacteria</taxon>
        <taxon>Oceanospirillales</taxon>
        <taxon>Natronospirillaceae</taxon>
        <taxon>Natronospirillum</taxon>
    </lineage>
</organism>
<keyword evidence="4" id="KW-1185">Reference proteome</keyword>
<dbReference type="Pfam" id="PF00496">
    <property type="entry name" value="SBP_bac_5"/>
    <property type="match status" value="1"/>
</dbReference>
<comment type="caution">
    <text evidence="3">The sequence shown here is derived from an EMBL/GenBank/DDBJ whole genome shotgun (WGS) entry which is preliminary data.</text>
</comment>
<dbReference type="Proteomes" id="UP000297475">
    <property type="component" value="Unassembled WGS sequence"/>
</dbReference>
<dbReference type="Gene3D" id="3.40.190.10">
    <property type="entry name" value="Periplasmic binding protein-like II"/>
    <property type="match status" value="1"/>
</dbReference>
<accession>A0A4Z0WCC2</accession>
<dbReference type="InterPro" id="IPR030678">
    <property type="entry name" value="Peptide/Ni-bd"/>
</dbReference>
<dbReference type="InterPro" id="IPR039424">
    <property type="entry name" value="SBP_5"/>
</dbReference>
<dbReference type="GO" id="GO:0015833">
    <property type="term" value="P:peptide transport"/>
    <property type="evidence" value="ECO:0007669"/>
    <property type="project" value="TreeGrafter"/>
</dbReference>
<dbReference type="GO" id="GO:0043190">
    <property type="term" value="C:ATP-binding cassette (ABC) transporter complex"/>
    <property type="evidence" value="ECO:0007669"/>
    <property type="project" value="InterPro"/>
</dbReference>
<keyword evidence="1" id="KW-0732">Signal</keyword>
<feature type="chain" id="PRO_5021444953" evidence="1">
    <location>
        <begin position="41"/>
        <end position="532"/>
    </location>
</feature>
<dbReference type="AlphaFoldDB" id="A0A4Z0WCC2"/>
<feature type="domain" description="Solute-binding protein family 5" evidence="2">
    <location>
        <begin position="84"/>
        <end position="447"/>
    </location>
</feature>
<evidence type="ECO:0000313" key="3">
    <source>
        <dbReference type="EMBL" id="TGG93563.1"/>
    </source>
</evidence>